<comment type="caution">
    <text evidence="1">The sequence shown here is derived from an EMBL/GenBank/DDBJ whole genome shotgun (WGS) entry which is preliminary data.</text>
</comment>
<proteinExistence type="predicted"/>
<dbReference type="Proteomes" id="UP000827872">
    <property type="component" value="Linkage Group LG03"/>
</dbReference>
<dbReference type="EMBL" id="CM037616">
    <property type="protein sequence ID" value="KAH7993392.1"/>
    <property type="molecule type" value="Genomic_DNA"/>
</dbReference>
<accession>A0ACB8EM62</accession>
<evidence type="ECO:0000313" key="1">
    <source>
        <dbReference type="EMBL" id="KAH7993392.1"/>
    </source>
</evidence>
<evidence type="ECO:0000313" key="2">
    <source>
        <dbReference type="Proteomes" id="UP000827872"/>
    </source>
</evidence>
<name>A0ACB8EM62_9SAUR</name>
<organism evidence="1 2">
    <name type="scientific">Sphaerodactylus townsendi</name>
    <dbReference type="NCBI Taxonomy" id="933632"/>
    <lineage>
        <taxon>Eukaryota</taxon>
        <taxon>Metazoa</taxon>
        <taxon>Chordata</taxon>
        <taxon>Craniata</taxon>
        <taxon>Vertebrata</taxon>
        <taxon>Euteleostomi</taxon>
        <taxon>Lepidosauria</taxon>
        <taxon>Squamata</taxon>
        <taxon>Bifurcata</taxon>
        <taxon>Gekkota</taxon>
        <taxon>Sphaerodactylidae</taxon>
        <taxon>Sphaerodactylus</taxon>
    </lineage>
</organism>
<reference evidence="1" key="1">
    <citation type="submission" date="2021-08" db="EMBL/GenBank/DDBJ databases">
        <title>The first chromosome-level gecko genome reveals the dynamic sex chromosomes of Neotropical dwarf geckos (Sphaerodactylidae: Sphaerodactylus).</title>
        <authorList>
            <person name="Pinto B.J."/>
            <person name="Keating S.E."/>
            <person name="Gamble T."/>
        </authorList>
    </citation>
    <scope>NUCLEOTIDE SEQUENCE</scope>
    <source>
        <strain evidence="1">TG3544</strain>
    </source>
</reference>
<sequence length="98" mass="10453">MRSVPVERGPASMALHKARSLPDIPELDVLSALDDEAFLPNDAAGPPVLAKPGSGSKSPGSPVSFPVRSPTYLTKLKINRSIQEVHRKARSLVSAAIW</sequence>
<gene>
    <name evidence="1" type="ORF">K3G42_030869</name>
</gene>
<keyword evidence="2" id="KW-1185">Reference proteome</keyword>
<protein>
    <submittedName>
        <fullName evidence="1">Uncharacterized protein</fullName>
    </submittedName>
</protein>